<dbReference type="InterPro" id="IPR050283">
    <property type="entry name" value="E-box_TF_Regulators"/>
</dbReference>
<dbReference type="InterPro" id="IPR036638">
    <property type="entry name" value="HLH_DNA-bd_sf"/>
</dbReference>
<dbReference type="AlphaFoldDB" id="A0A8B7Y1F5"/>
<accession>A0A8B7Y1F5</accession>
<dbReference type="GO" id="GO:0000977">
    <property type="term" value="F:RNA polymerase II transcription regulatory region sequence-specific DNA binding"/>
    <property type="evidence" value="ECO:0007669"/>
    <property type="project" value="TreeGrafter"/>
</dbReference>
<dbReference type="CDD" id="cd11417">
    <property type="entry name" value="bHLH_TS_PTF1A"/>
    <property type="match status" value="1"/>
</dbReference>
<reference evidence="8" key="1">
    <citation type="submission" date="2025-08" db="UniProtKB">
        <authorList>
            <consortium name="RefSeq"/>
        </authorList>
    </citation>
    <scope>IDENTIFICATION</scope>
</reference>
<keyword evidence="4" id="KW-0539">Nucleus</keyword>
<dbReference type="GO" id="GO:0032502">
    <property type="term" value="P:developmental process"/>
    <property type="evidence" value="ECO:0007669"/>
    <property type="project" value="TreeGrafter"/>
</dbReference>
<evidence type="ECO:0000256" key="3">
    <source>
        <dbReference type="ARBA" id="ARBA00023163"/>
    </source>
</evidence>
<dbReference type="KEGG" id="aplc:110977311"/>
<evidence type="ECO:0000313" key="8">
    <source>
        <dbReference type="RefSeq" id="XP_022086994.1"/>
    </source>
</evidence>
<feature type="domain" description="BHLH" evidence="6">
    <location>
        <begin position="72"/>
        <end position="124"/>
    </location>
</feature>
<dbReference type="OMA" id="QENDECC"/>
<keyword evidence="1" id="KW-0805">Transcription regulation</keyword>
<dbReference type="SMART" id="SM00353">
    <property type="entry name" value="HLH"/>
    <property type="match status" value="1"/>
</dbReference>
<keyword evidence="7" id="KW-1185">Reference proteome</keyword>
<evidence type="ECO:0000256" key="1">
    <source>
        <dbReference type="ARBA" id="ARBA00023015"/>
    </source>
</evidence>
<dbReference type="PROSITE" id="PS50888">
    <property type="entry name" value="BHLH"/>
    <property type="match status" value="1"/>
</dbReference>
<evidence type="ECO:0000256" key="2">
    <source>
        <dbReference type="ARBA" id="ARBA00023125"/>
    </source>
</evidence>
<protein>
    <submittedName>
        <fullName evidence="8">Pancreas transcription factor 1 subunit alpha-like</fullName>
    </submittedName>
</protein>
<proteinExistence type="predicted"/>
<organism evidence="7 8">
    <name type="scientific">Acanthaster planci</name>
    <name type="common">Crown-of-thorns starfish</name>
    <dbReference type="NCBI Taxonomy" id="133434"/>
    <lineage>
        <taxon>Eukaryota</taxon>
        <taxon>Metazoa</taxon>
        <taxon>Echinodermata</taxon>
        <taxon>Eleutherozoa</taxon>
        <taxon>Asterozoa</taxon>
        <taxon>Asteroidea</taxon>
        <taxon>Valvatacea</taxon>
        <taxon>Valvatida</taxon>
        <taxon>Acanthasteridae</taxon>
        <taxon>Acanthaster</taxon>
    </lineage>
</organism>
<dbReference type="GeneID" id="110977311"/>
<dbReference type="Gene3D" id="4.10.280.10">
    <property type="entry name" value="Helix-loop-helix DNA-binding domain"/>
    <property type="match status" value="1"/>
</dbReference>
<dbReference type="GO" id="GO:0046983">
    <property type="term" value="F:protein dimerization activity"/>
    <property type="evidence" value="ECO:0007669"/>
    <property type="project" value="InterPro"/>
</dbReference>
<dbReference type="PANTHER" id="PTHR23349">
    <property type="entry name" value="BASIC HELIX-LOOP-HELIX TRANSCRIPTION FACTOR, TWIST"/>
    <property type="match status" value="1"/>
</dbReference>
<evidence type="ECO:0000256" key="5">
    <source>
        <dbReference type="SAM" id="MobiDB-lite"/>
    </source>
</evidence>
<dbReference type="FunFam" id="4.10.280.10:FF:000035">
    <property type="entry name" value="Pancreas-specific transcription factor 1a"/>
    <property type="match status" value="1"/>
</dbReference>
<evidence type="ECO:0000313" key="7">
    <source>
        <dbReference type="Proteomes" id="UP000694845"/>
    </source>
</evidence>
<dbReference type="RefSeq" id="XP_022086994.1">
    <property type="nucleotide sequence ID" value="XM_022231302.1"/>
</dbReference>
<evidence type="ECO:0000256" key="4">
    <source>
        <dbReference type="ARBA" id="ARBA00023242"/>
    </source>
</evidence>
<name>A0A8B7Y1F5_ACAPL</name>
<dbReference type="SUPFAM" id="SSF47459">
    <property type="entry name" value="HLH, helix-loop-helix DNA-binding domain"/>
    <property type="match status" value="1"/>
</dbReference>
<dbReference type="GO" id="GO:0000981">
    <property type="term" value="F:DNA-binding transcription factor activity, RNA polymerase II-specific"/>
    <property type="evidence" value="ECO:0007669"/>
    <property type="project" value="TreeGrafter"/>
</dbReference>
<feature type="region of interest" description="Disordered" evidence="5">
    <location>
        <begin position="153"/>
        <end position="199"/>
    </location>
</feature>
<dbReference type="OrthoDB" id="10048995at2759"/>
<sequence length="224" mass="25248">MFWDANMEHIPLENRPPSSLFGGYERAPFGDVIPVHHQQYGRRVSHEHHHQPHHDGVKRRRRKAKCPVQQIHQRQAANLRERKRMQSINDAFEGLREHIPTLPYEKRLSKVDTLKLAIGYINFLAEMVTSDVNSSDGSQNGGQDHQKKVIICHRGSPSPSEMGGLQPLAGHSLSWGSEKKTSPGPNNTMTAKVWTPEDPRQVKFTSLDAETSLDSHLGSPPLVL</sequence>
<evidence type="ECO:0000259" key="6">
    <source>
        <dbReference type="PROSITE" id="PS50888"/>
    </source>
</evidence>
<keyword evidence="3" id="KW-0804">Transcription</keyword>
<dbReference type="Pfam" id="PF00010">
    <property type="entry name" value="HLH"/>
    <property type="match status" value="1"/>
</dbReference>
<gene>
    <name evidence="8" type="primary">LOC110977311</name>
</gene>
<dbReference type="Proteomes" id="UP000694845">
    <property type="component" value="Unplaced"/>
</dbReference>
<dbReference type="InterPro" id="IPR011598">
    <property type="entry name" value="bHLH_dom"/>
</dbReference>
<keyword evidence="2" id="KW-0238">DNA-binding</keyword>
<dbReference type="PANTHER" id="PTHR23349:SF112">
    <property type="entry name" value="48 RELATED 1, ISOFORM B"/>
    <property type="match status" value="1"/>
</dbReference>